<name>A0ACC2RNG1_9FUNG</name>
<protein>
    <submittedName>
        <fullName evidence="1">Serine/threonine kinase</fullName>
        <ecNumber evidence="1">2.7.11.1</ecNumber>
    </submittedName>
</protein>
<reference evidence="1" key="1">
    <citation type="submission" date="2022-04" db="EMBL/GenBank/DDBJ databases">
        <title>Genome of the entomopathogenic fungus Entomophthora muscae.</title>
        <authorList>
            <person name="Elya C."/>
            <person name="Lovett B.R."/>
            <person name="Lee E."/>
            <person name="Macias A.M."/>
            <person name="Hajek A.E."/>
            <person name="De Bivort B.L."/>
            <person name="Kasson M.T."/>
            <person name="De Fine Licht H.H."/>
            <person name="Stajich J.E."/>
        </authorList>
    </citation>
    <scope>NUCLEOTIDE SEQUENCE</scope>
    <source>
        <strain evidence="1">Berkeley</strain>
    </source>
</reference>
<evidence type="ECO:0000313" key="1">
    <source>
        <dbReference type="EMBL" id="KAJ9051603.1"/>
    </source>
</evidence>
<dbReference type="EC" id="2.7.11.1" evidence="1"/>
<dbReference type="Proteomes" id="UP001165960">
    <property type="component" value="Unassembled WGS sequence"/>
</dbReference>
<accession>A0ACC2RNG1</accession>
<comment type="caution">
    <text evidence="1">The sequence shown here is derived from an EMBL/GenBank/DDBJ whole genome shotgun (WGS) entry which is preliminary data.</text>
</comment>
<evidence type="ECO:0000313" key="2">
    <source>
        <dbReference type="Proteomes" id="UP001165960"/>
    </source>
</evidence>
<gene>
    <name evidence="1" type="primary">PKC1_1</name>
    <name evidence="1" type="ORF">DSO57_1003156</name>
</gene>
<keyword evidence="1" id="KW-0808">Transferase</keyword>
<sequence length="515" mass="58910">MVDVRRFRRQPSGETLDQHWRKPGPPIIKEKSKKDKDITVAKIKTWCRKGFEKLKLPMKKHRETKLSDFHLLGCLGTGRFARVRLVLAKHRTIGTSQFALKYFSKETIASSHQADLILTESEILSRLAPHRHPFLINMLASFQDIERAYFVLDVGENGDLRKFINRGINSLLNPSLFRIWMAQVTSALAFLHGMGVVHRDIKPDNFVIDGSGNLRLTDFNISVVKTEAKITGRAGSLAYTAPEVIRGEAYGESIDWWSVGILFYELVHGQRPFRAKGPPSSPEYRKLVEHAILYEDALPLKLGPEWLGLGQLINELLAKDASSRPGYRAMSTHKYFIPLIGHDHDWQRLLKGDIRSPFARIMLETERKVRFEPAGRLSQGFQVIDSRTRSLVHAKSADLKPNVYEIPPIPHISFNDIPSYPPIHKQRSLQPNELAGLFREPMSPPPLEISNFKNQDEIATAFFPTNNTCTSPFFLRELDAFTSRFQDFDMRNHPSYRQPLRATEIKEIAFPNLKN</sequence>
<keyword evidence="2" id="KW-1185">Reference proteome</keyword>
<dbReference type="EMBL" id="QTSX02007107">
    <property type="protein sequence ID" value="KAJ9051603.1"/>
    <property type="molecule type" value="Genomic_DNA"/>
</dbReference>
<organism evidence="1 2">
    <name type="scientific">Entomophthora muscae</name>
    <dbReference type="NCBI Taxonomy" id="34485"/>
    <lineage>
        <taxon>Eukaryota</taxon>
        <taxon>Fungi</taxon>
        <taxon>Fungi incertae sedis</taxon>
        <taxon>Zoopagomycota</taxon>
        <taxon>Entomophthoromycotina</taxon>
        <taxon>Entomophthoromycetes</taxon>
        <taxon>Entomophthorales</taxon>
        <taxon>Entomophthoraceae</taxon>
        <taxon>Entomophthora</taxon>
    </lineage>
</organism>
<keyword evidence="1" id="KW-0418">Kinase</keyword>
<proteinExistence type="predicted"/>